<evidence type="ECO:0000256" key="5">
    <source>
        <dbReference type="ARBA" id="ARBA00022679"/>
    </source>
</evidence>
<dbReference type="RefSeq" id="WP_349054178.1">
    <property type="nucleotide sequence ID" value="NZ_JBBNPS010000016.1"/>
</dbReference>
<evidence type="ECO:0000313" key="10">
    <source>
        <dbReference type="EMBL" id="MEQ3353894.1"/>
    </source>
</evidence>
<dbReference type="SUPFAM" id="SSF53756">
    <property type="entry name" value="UDP-Glycosyltransferase/glycogen phosphorylase"/>
    <property type="match status" value="1"/>
</dbReference>
<gene>
    <name evidence="10" type="ORF">AAA081_06270</name>
</gene>
<comment type="cofactor">
    <cofactor evidence="2 9">
        <name>pyridoxal 5'-phosphate</name>
        <dbReference type="ChEBI" id="CHEBI:597326"/>
    </cofactor>
</comment>
<protein>
    <recommendedName>
        <fullName evidence="9">Alpha-1,4 glucan phosphorylase</fullName>
        <ecNumber evidence="9">2.4.1.1</ecNumber>
    </recommendedName>
</protein>
<dbReference type="EMBL" id="JBBNPS010000016">
    <property type="protein sequence ID" value="MEQ3353894.1"/>
    <property type="molecule type" value="Genomic_DNA"/>
</dbReference>
<name>A0ABV1J6R6_9FIRM</name>
<keyword evidence="7 9" id="KW-0119">Carbohydrate metabolism</keyword>
<comment type="function">
    <text evidence="8">Phosphorylase is an important allosteric enzyme in carbohydrate metabolism. Enzymes from different sources differ in their regulatory mechanisms and in their natural substrates. However, all known phosphorylases share catalytic and structural properties.</text>
</comment>
<dbReference type="PROSITE" id="PS00102">
    <property type="entry name" value="PHOSPHORYLASE"/>
    <property type="match status" value="1"/>
</dbReference>
<reference evidence="10 11" key="1">
    <citation type="submission" date="2024-04" db="EMBL/GenBank/DDBJ databases">
        <title>Human intestinal bacterial collection.</title>
        <authorList>
            <person name="Pauvert C."/>
            <person name="Hitch T.C.A."/>
            <person name="Clavel T."/>
        </authorList>
    </citation>
    <scope>NUCLEOTIDE SEQUENCE [LARGE SCALE GENOMIC DNA]</scope>
    <source>
        <strain evidence="10 11">CLA-SR-H026</strain>
    </source>
</reference>
<dbReference type="PANTHER" id="PTHR11468">
    <property type="entry name" value="GLYCOGEN PHOSPHORYLASE"/>
    <property type="match status" value="1"/>
</dbReference>
<keyword evidence="11" id="KW-1185">Reference proteome</keyword>
<dbReference type="PANTHER" id="PTHR11468:SF3">
    <property type="entry name" value="GLYCOGEN PHOSPHORYLASE, LIVER FORM"/>
    <property type="match status" value="1"/>
</dbReference>
<evidence type="ECO:0000256" key="2">
    <source>
        <dbReference type="ARBA" id="ARBA00001933"/>
    </source>
</evidence>
<evidence type="ECO:0000256" key="6">
    <source>
        <dbReference type="ARBA" id="ARBA00022898"/>
    </source>
</evidence>
<evidence type="ECO:0000256" key="9">
    <source>
        <dbReference type="RuleBase" id="RU000587"/>
    </source>
</evidence>
<evidence type="ECO:0000256" key="8">
    <source>
        <dbReference type="ARBA" id="ARBA00025174"/>
    </source>
</evidence>
<dbReference type="Proteomes" id="UP001481872">
    <property type="component" value="Unassembled WGS sequence"/>
</dbReference>
<comment type="caution">
    <text evidence="10">The sequence shown here is derived from an EMBL/GenBank/DDBJ whole genome shotgun (WGS) entry which is preliminary data.</text>
</comment>
<evidence type="ECO:0000313" key="11">
    <source>
        <dbReference type="Proteomes" id="UP001481872"/>
    </source>
</evidence>
<dbReference type="InterPro" id="IPR000811">
    <property type="entry name" value="Glyco_trans_35"/>
</dbReference>
<comment type="catalytic activity">
    <reaction evidence="1 9">
        <text>[(1-&gt;4)-alpha-D-glucosyl](n) + phosphate = [(1-&gt;4)-alpha-D-glucosyl](n-1) + alpha-D-glucose 1-phosphate</text>
        <dbReference type="Rhea" id="RHEA:41732"/>
        <dbReference type="Rhea" id="RHEA-COMP:9584"/>
        <dbReference type="Rhea" id="RHEA-COMP:9586"/>
        <dbReference type="ChEBI" id="CHEBI:15444"/>
        <dbReference type="ChEBI" id="CHEBI:43474"/>
        <dbReference type="ChEBI" id="CHEBI:58601"/>
        <dbReference type="EC" id="2.4.1.1"/>
    </reaction>
</comment>
<dbReference type="InterPro" id="IPR035090">
    <property type="entry name" value="Pyridoxal_P_attach_site"/>
</dbReference>
<dbReference type="Pfam" id="PF00343">
    <property type="entry name" value="Phosphorylase"/>
    <property type="match status" value="1"/>
</dbReference>
<evidence type="ECO:0000256" key="4">
    <source>
        <dbReference type="ARBA" id="ARBA00022676"/>
    </source>
</evidence>
<comment type="function">
    <text evidence="9">Allosteric enzyme that catalyzes the rate-limiting step in glycogen catabolism, the phosphorolytic cleavage of glycogen to produce glucose-1-phosphate, and plays a central role in maintaining cellular and organismal glucose homeostasis.</text>
</comment>
<evidence type="ECO:0000256" key="1">
    <source>
        <dbReference type="ARBA" id="ARBA00001275"/>
    </source>
</evidence>
<dbReference type="EC" id="2.4.1.1" evidence="9"/>
<organism evidence="10 11">
    <name type="scientific">Aedoeadaptatus acetigenes</name>
    <dbReference type="NCBI Taxonomy" id="2981723"/>
    <lineage>
        <taxon>Bacteria</taxon>
        <taxon>Bacillati</taxon>
        <taxon>Bacillota</taxon>
        <taxon>Tissierellia</taxon>
        <taxon>Tissierellales</taxon>
        <taxon>Peptoniphilaceae</taxon>
        <taxon>Aedoeadaptatus</taxon>
    </lineage>
</organism>
<keyword evidence="6 9" id="KW-0663">Pyridoxal phosphate</keyword>
<evidence type="ECO:0000256" key="7">
    <source>
        <dbReference type="ARBA" id="ARBA00023277"/>
    </source>
</evidence>
<dbReference type="GO" id="GO:0004645">
    <property type="term" value="F:1,4-alpha-oligoglucan phosphorylase activity"/>
    <property type="evidence" value="ECO:0007669"/>
    <property type="project" value="UniProtKB-EC"/>
</dbReference>
<proteinExistence type="inferred from homology"/>
<accession>A0ABV1J6R6</accession>
<dbReference type="InterPro" id="IPR011833">
    <property type="entry name" value="Glycg_phsphrylas"/>
</dbReference>
<keyword evidence="5 9" id="KW-0808">Transferase</keyword>
<keyword evidence="4 9" id="KW-0328">Glycosyltransferase</keyword>
<comment type="similarity">
    <text evidence="3 9">Belongs to the glycogen phosphorylase family.</text>
</comment>
<sequence>MDKQTWINNLMATMYLESTKSVDEASMAAKARALATCIRIAFHDRRIRTHRAYEKGKIACYMSLEYLIGKSLKTHLQALGPAEEALVRELVPELYGVEVEDLFRFEPDAGLGNGGLGRLAACFMDAAATKGVPLRGYGLRYEKGMFAQKIEDGFQVEVGDEWLKDGDMWGRRHDDEMVPVHFKDFTLKAIPYDYIVPGYETNNVNRLRLWRAEAMNDFDFQKFNNFDYLGAVSERALAENITRVLYPNDARREGQLLRFMQQYFFAQATLRDLLRQGDLKSMTPADRLNALAIQLNDTHPVIAIPEGIRILMDELGFSFEEALQIAEHVFNYTNHTILQEAMEKWPVAIVEDVCPDTLAVIYRLNDHYARLMRERGLDESAVRKMAIVDKGTIYMAHLGIHVASKVNGVAELHTRILKERELKNFSDLYPDKFMNVTNGVTPRRFLMAANPLLSEAIDDWIGSGWRTDFSELAKLKDLADDEAVIDRFKSIKRQNKVRLAERIEEAFGVLVNPDSIYDIQIKRIHEYKRQLMYGFYIHHLYKEIKADPTRARTPRTCIFGGKSAPGYHRAKGIIKYITELARVINNDPDVGDQLKVVFIENYDVSWAELLVSAADVSEQISTVGKEASGTGNMKFMMNGTVTLGTMDGANIEIFEEAGAENNYVFGSSVEEMEASGYDPVVRCGEDPLAKEAVDSLTDGLLDDGGSFKFLDLRDALMDNKSGPNDEYYILYDLRNYIATQNRIEEDFRDEKSWYRKSFWNMACASKFTADRSIMTYANMIWNVQEQVVR</sequence>
<dbReference type="PIRSF" id="PIRSF000460">
    <property type="entry name" value="Pprylas_GlgP"/>
    <property type="match status" value="1"/>
</dbReference>
<evidence type="ECO:0000256" key="3">
    <source>
        <dbReference type="ARBA" id="ARBA00006047"/>
    </source>
</evidence>
<dbReference type="NCBIfam" id="TIGR02093">
    <property type="entry name" value="P_ylase"/>
    <property type="match status" value="1"/>
</dbReference>
<dbReference type="Gene3D" id="3.40.50.2000">
    <property type="entry name" value="Glycogen Phosphorylase B"/>
    <property type="match status" value="2"/>
</dbReference>